<feature type="domain" description="Glycosyl transferase family 1" evidence="3">
    <location>
        <begin position="202"/>
        <end position="380"/>
    </location>
</feature>
<keyword evidence="1" id="KW-0328">Glycosyltransferase</keyword>
<dbReference type="PANTHER" id="PTHR45947:SF3">
    <property type="entry name" value="SULFOQUINOVOSYL TRANSFERASE SQD2"/>
    <property type="match status" value="1"/>
</dbReference>
<dbReference type="Proteomes" id="UP000198765">
    <property type="component" value="Chromosome I"/>
</dbReference>
<evidence type="ECO:0000256" key="1">
    <source>
        <dbReference type="ARBA" id="ARBA00022676"/>
    </source>
</evidence>
<dbReference type="Pfam" id="PF00534">
    <property type="entry name" value="Glycos_transf_1"/>
    <property type="match status" value="1"/>
</dbReference>
<dbReference type="GO" id="GO:1901137">
    <property type="term" value="P:carbohydrate derivative biosynthetic process"/>
    <property type="evidence" value="ECO:0007669"/>
    <property type="project" value="UniProtKB-ARBA"/>
</dbReference>
<dbReference type="PATRIC" id="fig|299146.4.peg.650"/>
<feature type="domain" description="Glycosyltransferase subfamily 4-like N-terminal" evidence="4">
    <location>
        <begin position="25"/>
        <end position="188"/>
    </location>
</feature>
<gene>
    <name evidence="5" type="ORF">GA0070621_0637</name>
</gene>
<dbReference type="CDD" id="cd03801">
    <property type="entry name" value="GT4_PimA-like"/>
    <property type="match status" value="1"/>
</dbReference>
<sequence>MVPGMTDSARPRVDLLTREYPPEVYGGAGVHVEYLARELRRLADVRVHCFGAPRDEPGVTAYAEPVELAGANPALRTMGVDLAMAADCAGTDVVHSHTWYANLAGHTAKLLHGVPHVVTAHSLEPLRPWKAEQLGGGYALSSWCERTAYEAADAIIAVSAGMRRDVLAAYPAVDPDRVRVVHNGIDTAQYAPDHGTDVLDRLGIDPSRPSVVYVGRITRQKGLPYLLRAARELPADTQLVLLAGAPDTAEIAAEVEGLVAELRATRSGVVWVAAMLPKHEVIQVLTHATIFACPSVYEPMGIVNLEAMACETAVVATATGGIPEVVADGETGLLVPIEQAADGTGTPLDPQRFVADLAGRINEVLADPARAAEFGRAGRRRAVEHFSWDTIAARTLEVYRSVGAAG</sequence>
<dbReference type="InterPro" id="IPR011875">
    <property type="entry name" value="M1P_synthase"/>
</dbReference>
<evidence type="ECO:0000313" key="6">
    <source>
        <dbReference type="Proteomes" id="UP000198765"/>
    </source>
</evidence>
<reference evidence="5 6" key="1">
    <citation type="submission" date="2016-06" db="EMBL/GenBank/DDBJ databases">
        <authorList>
            <person name="Kjaerup R.B."/>
            <person name="Dalgaard T.S."/>
            <person name="Juul-Madsen H.R."/>
        </authorList>
    </citation>
    <scope>NUCLEOTIDE SEQUENCE [LARGE SCALE GENOMIC DNA]</scope>
    <source>
        <strain evidence="5 6">DSM 45248</strain>
    </source>
</reference>
<evidence type="ECO:0000256" key="2">
    <source>
        <dbReference type="ARBA" id="ARBA00022679"/>
    </source>
</evidence>
<proteinExistence type="predicted"/>
<evidence type="ECO:0000313" key="5">
    <source>
        <dbReference type="EMBL" id="SBT39294.1"/>
    </source>
</evidence>
<dbReference type="AlphaFoldDB" id="A0A1A8Z615"/>
<dbReference type="Gene3D" id="3.40.50.2000">
    <property type="entry name" value="Glycogen Phosphorylase B"/>
    <property type="match status" value="2"/>
</dbReference>
<dbReference type="EMBL" id="LT594324">
    <property type="protein sequence ID" value="SBT39294.1"/>
    <property type="molecule type" value="Genomic_DNA"/>
</dbReference>
<dbReference type="GO" id="GO:0016757">
    <property type="term" value="F:glycosyltransferase activity"/>
    <property type="evidence" value="ECO:0007669"/>
    <property type="project" value="UniProtKB-KW"/>
</dbReference>
<accession>A0A1A8Z615</accession>
<protein>
    <submittedName>
        <fullName evidence="5">Glycogen synthase (ADP-glucose)</fullName>
    </submittedName>
</protein>
<dbReference type="SUPFAM" id="SSF53756">
    <property type="entry name" value="UDP-Glycosyltransferase/glycogen phosphorylase"/>
    <property type="match status" value="1"/>
</dbReference>
<organism evidence="5 6">
    <name type="scientific">Micromonospora narathiwatensis</name>
    <dbReference type="NCBI Taxonomy" id="299146"/>
    <lineage>
        <taxon>Bacteria</taxon>
        <taxon>Bacillati</taxon>
        <taxon>Actinomycetota</taxon>
        <taxon>Actinomycetes</taxon>
        <taxon>Micromonosporales</taxon>
        <taxon>Micromonosporaceae</taxon>
        <taxon>Micromonospora</taxon>
    </lineage>
</organism>
<evidence type="ECO:0000259" key="3">
    <source>
        <dbReference type="Pfam" id="PF00534"/>
    </source>
</evidence>
<name>A0A1A8Z615_9ACTN</name>
<dbReference type="InterPro" id="IPR001296">
    <property type="entry name" value="Glyco_trans_1"/>
</dbReference>
<dbReference type="InterPro" id="IPR050194">
    <property type="entry name" value="Glycosyltransferase_grp1"/>
</dbReference>
<dbReference type="InterPro" id="IPR028098">
    <property type="entry name" value="Glyco_trans_4-like_N"/>
</dbReference>
<keyword evidence="6" id="KW-1185">Reference proteome</keyword>
<dbReference type="PANTHER" id="PTHR45947">
    <property type="entry name" value="SULFOQUINOVOSYL TRANSFERASE SQD2"/>
    <property type="match status" value="1"/>
</dbReference>
<dbReference type="NCBIfam" id="TIGR02149">
    <property type="entry name" value="glgA_Coryne"/>
    <property type="match status" value="1"/>
</dbReference>
<dbReference type="Pfam" id="PF13439">
    <property type="entry name" value="Glyco_transf_4"/>
    <property type="match status" value="1"/>
</dbReference>
<keyword evidence="2" id="KW-0808">Transferase</keyword>
<dbReference type="GO" id="GO:0009250">
    <property type="term" value="P:glucan biosynthetic process"/>
    <property type="evidence" value="ECO:0007669"/>
    <property type="project" value="InterPro"/>
</dbReference>
<evidence type="ECO:0000259" key="4">
    <source>
        <dbReference type="Pfam" id="PF13439"/>
    </source>
</evidence>